<sequence>MSSLKKETLLAIPLTDLTKGVWRHRGDPLPQMAPRTKVRNRRTRKSQIFTTPQHSTMDFEAVGCSRGIQRIPIKLGMRTNVNNSAENYNYDAQKHQQRFGVNVKCCKFMKHDYLRSHGHDKDADMTVYRSSECTDVKGPERWEREISREFHCKLIHEHVHR</sequence>
<gene>
    <name evidence="2" type="primary">Necator_chrIV.g14219</name>
    <name evidence="2" type="ORF">RB195_000925</name>
</gene>
<protein>
    <recommendedName>
        <fullName evidence="4">Protein Wnt</fullName>
    </recommendedName>
</protein>
<reference evidence="2 3" key="1">
    <citation type="submission" date="2023-08" db="EMBL/GenBank/DDBJ databases">
        <title>A Necator americanus chromosomal reference genome.</title>
        <authorList>
            <person name="Ilik V."/>
            <person name="Petrzelkova K.J."/>
            <person name="Pardy F."/>
            <person name="Fuh T."/>
            <person name="Niatou-Singa F.S."/>
            <person name="Gouil Q."/>
            <person name="Baker L."/>
            <person name="Ritchie M.E."/>
            <person name="Jex A.R."/>
            <person name="Gazzola D."/>
            <person name="Li H."/>
            <person name="Toshio Fujiwara R."/>
            <person name="Zhan B."/>
            <person name="Aroian R.V."/>
            <person name="Pafco B."/>
            <person name="Schwarz E.M."/>
        </authorList>
    </citation>
    <scope>NUCLEOTIDE SEQUENCE [LARGE SCALE GENOMIC DNA]</scope>
    <source>
        <strain evidence="2 3">Aroian</strain>
        <tissue evidence="2">Whole animal</tissue>
    </source>
</reference>
<organism evidence="2 3">
    <name type="scientific">Necator americanus</name>
    <name type="common">Human hookworm</name>
    <dbReference type="NCBI Taxonomy" id="51031"/>
    <lineage>
        <taxon>Eukaryota</taxon>
        <taxon>Metazoa</taxon>
        <taxon>Ecdysozoa</taxon>
        <taxon>Nematoda</taxon>
        <taxon>Chromadorea</taxon>
        <taxon>Rhabditida</taxon>
        <taxon>Rhabditina</taxon>
        <taxon>Rhabditomorpha</taxon>
        <taxon>Strongyloidea</taxon>
        <taxon>Ancylostomatidae</taxon>
        <taxon>Bunostominae</taxon>
        <taxon>Necator</taxon>
    </lineage>
</organism>
<proteinExistence type="predicted"/>
<dbReference type="EMBL" id="JAVFWL010000004">
    <property type="protein sequence ID" value="KAK6748004.1"/>
    <property type="molecule type" value="Genomic_DNA"/>
</dbReference>
<feature type="region of interest" description="Disordered" evidence="1">
    <location>
        <begin position="23"/>
        <end position="44"/>
    </location>
</feature>
<evidence type="ECO:0008006" key="4">
    <source>
        <dbReference type="Google" id="ProtNLM"/>
    </source>
</evidence>
<accession>A0ABR1DBZ3</accession>
<dbReference type="Proteomes" id="UP001303046">
    <property type="component" value="Unassembled WGS sequence"/>
</dbReference>
<evidence type="ECO:0000313" key="2">
    <source>
        <dbReference type="EMBL" id="KAK6748004.1"/>
    </source>
</evidence>
<comment type="caution">
    <text evidence="2">The sequence shown here is derived from an EMBL/GenBank/DDBJ whole genome shotgun (WGS) entry which is preliminary data.</text>
</comment>
<keyword evidence="3" id="KW-1185">Reference proteome</keyword>
<evidence type="ECO:0000256" key="1">
    <source>
        <dbReference type="SAM" id="MobiDB-lite"/>
    </source>
</evidence>
<name>A0ABR1DBZ3_NECAM</name>
<evidence type="ECO:0000313" key="3">
    <source>
        <dbReference type="Proteomes" id="UP001303046"/>
    </source>
</evidence>